<gene>
    <name evidence="13" type="ORF">H9819_08205</name>
</gene>
<feature type="domain" description="TonB-dependent receptor plug" evidence="12">
    <location>
        <begin position="123"/>
        <end position="248"/>
    </location>
</feature>
<comment type="similarity">
    <text evidence="8 9">Belongs to the TonB-dependent receptor family.</text>
</comment>
<name>A0A9D2CXY4_9BACE</name>
<dbReference type="SUPFAM" id="SSF56935">
    <property type="entry name" value="Porins"/>
    <property type="match status" value="1"/>
</dbReference>
<dbReference type="NCBIfam" id="TIGR04056">
    <property type="entry name" value="OMP_RagA_SusC"/>
    <property type="match status" value="1"/>
</dbReference>
<dbReference type="InterPro" id="IPR039426">
    <property type="entry name" value="TonB-dep_rcpt-like"/>
</dbReference>
<dbReference type="InterPro" id="IPR008969">
    <property type="entry name" value="CarboxyPept-like_regulatory"/>
</dbReference>
<dbReference type="InterPro" id="IPR012910">
    <property type="entry name" value="Plug_dom"/>
</dbReference>
<evidence type="ECO:0000256" key="1">
    <source>
        <dbReference type="ARBA" id="ARBA00004571"/>
    </source>
</evidence>
<comment type="caution">
    <text evidence="13">The sequence shown here is derived from an EMBL/GenBank/DDBJ whole genome shotgun (WGS) entry which is preliminary data.</text>
</comment>
<evidence type="ECO:0000256" key="4">
    <source>
        <dbReference type="ARBA" id="ARBA00022692"/>
    </source>
</evidence>
<reference evidence="13" key="1">
    <citation type="journal article" date="2021" name="PeerJ">
        <title>Extensive microbial diversity within the chicken gut microbiome revealed by metagenomics and culture.</title>
        <authorList>
            <person name="Gilroy R."/>
            <person name="Ravi A."/>
            <person name="Getino M."/>
            <person name="Pursley I."/>
            <person name="Horton D.L."/>
            <person name="Alikhan N.F."/>
            <person name="Baker D."/>
            <person name="Gharbi K."/>
            <person name="Hall N."/>
            <person name="Watson M."/>
            <person name="Adriaenssens E.M."/>
            <person name="Foster-Nyarko E."/>
            <person name="Jarju S."/>
            <person name="Secka A."/>
            <person name="Antonio M."/>
            <person name="Oren A."/>
            <person name="Chaudhuri R.R."/>
            <person name="La Ragione R."/>
            <person name="Hildebrand F."/>
            <person name="Pallen M.J."/>
        </authorList>
    </citation>
    <scope>NUCLEOTIDE SEQUENCE</scope>
    <source>
        <strain evidence="13">ChiHjej12B11-24981</strain>
    </source>
</reference>
<feature type="chain" id="PRO_5039505742" evidence="10">
    <location>
        <begin position="30"/>
        <end position="1074"/>
    </location>
</feature>
<evidence type="ECO:0000256" key="8">
    <source>
        <dbReference type="PROSITE-ProRule" id="PRU01360"/>
    </source>
</evidence>
<evidence type="ECO:0000313" key="13">
    <source>
        <dbReference type="EMBL" id="HIZ02214.1"/>
    </source>
</evidence>
<dbReference type="InterPro" id="IPR023996">
    <property type="entry name" value="TonB-dep_OMP_SusC/RagA"/>
</dbReference>
<keyword evidence="6 8" id="KW-0472">Membrane</keyword>
<evidence type="ECO:0000256" key="10">
    <source>
        <dbReference type="SAM" id="SignalP"/>
    </source>
</evidence>
<keyword evidence="2 8" id="KW-0813">Transport</keyword>
<reference evidence="13" key="2">
    <citation type="submission" date="2021-04" db="EMBL/GenBank/DDBJ databases">
        <authorList>
            <person name="Gilroy R."/>
        </authorList>
    </citation>
    <scope>NUCLEOTIDE SEQUENCE</scope>
    <source>
        <strain evidence="13">ChiHjej12B11-24981</strain>
    </source>
</reference>
<dbReference type="GO" id="GO:0009279">
    <property type="term" value="C:cell outer membrane"/>
    <property type="evidence" value="ECO:0007669"/>
    <property type="project" value="UniProtKB-SubCell"/>
</dbReference>
<evidence type="ECO:0000256" key="3">
    <source>
        <dbReference type="ARBA" id="ARBA00022452"/>
    </source>
</evidence>
<dbReference type="Gene3D" id="2.60.40.1120">
    <property type="entry name" value="Carboxypeptidase-like, regulatory domain"/>
    <property type="match status" value="1"/>
</dbReference>
<keyword evidence="10" id="KW-0732">Signal</keyword>
<dbReference type="Pfam" id="PF07715">
    <property type="entry name" value="Plug"/>
    <property type="match status" value="1"/>
</dbReference>
<dbReference type="InterPro" id="IPR000531">
    <property type="entry name" value="Beta-barrel_TonB"/>
</dbReference>
<evidence type="ECO:0000313" key="14">
    <source>
        <dbReference type="Proteomes" id="UP000824023"/>
    </source>
</evidence>
<protein>
    <submittedName>
        <fullName evidence="13">TonB-dependent receptor</fullName>
    </submittedName>
</protein>
<dbReference type="InterPro" id="IPR036942">
    <property type="entry name" value="Beta-barrel_TonB_sf"/>
</dbReference>
<sequence>MKLAKISKARYLCACLLTSLLLLPTGLFAQQGMITGKVVDESGESIIGASIQVKGTTIGSITDIDGNFSVKGEVGNTIIASYIGYASQELKVSQLTGNRIVLSEDTELLDEVIVVGYGTSRKGDLTGALTTMRPDANDASKAVSLDNLLSGKVAGLVVSTASSMTGAASSIQIRGASSLRGDNQPLYVIDNVPMASAGEFASSSVGSGDYQINQDPLASLNPADIEDITILKDASSTAIYGSRGANGVILITTKKGRQGKAKVNVAANFTIAEPSKLMEMTNLQEYAAYRNSRIENGQYYFYQVGDEMRYVFSDALADYDPNDPETYRLINYRNWQKEIYQSAFSQNYSVSLSGGTDKITYYISANFKDINGTVKQTGLQQGDLRANLGIDISKKVHLNMTMSGSIRQNNMMAGGSTLGGSTTAISRTALDYAPFQLPDDDPSLTGETTTTVLSWLNDYVDVANDKTFNASVDLRWQIIDGLSYNFRAGGNLNTNDRKRWYGMSLYQGMNNNGLLAISDLDKSNINVENLVNYTKDFGELLHLDATAGVTYDQYKFLNANTRGTQFSTFDLRENGLHMAGSVIHEMPIQKDYQLLSYLGRVNLSFLDKYLVTASIRADGSSKFAKGNRWGYFPSASIAWRVEQEEFMKDLTWLHQLKIRASYGMTGNQSIDPYFTFSTYSGSTTTIGNGNGEGMSTLLVSNLPNDGLTWEKTSSWNLGIDFGIFDSRLSGTLDIYMKKTDDLLILRDLPGSAGFSSTYYNQGSLDNKGVEFSLNAQIIDKGDWKWSVSANIGKNKSKITNLGLDPTSFGCLGERVGYYGNSIGDHFGVGNIFLEGEAPGLLFGLQTQGIVQEEDITSEGVKFIKADGSTGYYTTVDGTSPKAGDVKFVDQDGDGSISAEDRTIIGNPNPGFTYGFQTSVSWKSLTLSAAFNGVHDRDVINTNNRYINMPSTNNNNVSKDAFYGMWTPENHSNLYPSSTSNILLGYVYDRYVEDASYLRCSDITLNWALPKAWMNKIGFQNISVFASVKNAFVITDYSGYDPEVNSFAFDGLRPGIDMSSYPTPRQYIFGLNVTF</sequence>
<dbReference type="FunFam" id="2.60.40.1120:FF:000003">
    <property type="entry name" value="Outer membrane protein Omp121"/>
    <property type="match status" value="1"/>
</dbReference>
<accession>A0A9D2CXY4</accession>
<evidence type="ECO:0000256" key="7">
    <source>
        <dbReference type="ARBA" id="ARBA00023237"/>
    </source>
</evidence>
<evidence type="ECO:0000256" key="5">
    <source>
        <dbReference type="ARBA" id="ARBA00023077"/>
    </source>
</evidence>
<dbReference type="Pfam" id="PF00593">
    <property type="entry name" value="TonB_dep_Rec_b-barrel"/>
    <property type="match status" value="1"/>
</dbReference>
<dbReference type="Pfam" id="PF13715">
    <property type="entry name" value="CarbopepD_reg_2"/>
    <property type="match status" value="1"/>
</dbReference>
<evidence type="ECO:0000259" key="12">
    <source>
        <dbReference type="Pfam" id="PF07715"/>
    </source>
</evidence>
<keyword evidence="5 9" id="KW-0798">TonB box</keyword>
<feature type="domain" description="TonB-dependent receptor-like beta-barrel" evidence="11">
    <location>
        <begin position="423"/>
        <end position="792"/>
    </location>
</feature>
<evidence type="ECO:0000256" key="9">
    <source>
        <dbReference type="RuleBase" id="RU003357"/>
    </source>
</evidence>
<dbReference type="NCBIfam" id="TIGR04057">
    <property type="entry name" value="SusC_RagA_signa"/>
    <property type="match status" value="1"/>
</dbReference>
<evidence type="ECO:0000256" key="6">
    <source>
        <dbReference type="ARBA" id="ARBA00023136"/>
    </source>
</evidence>
<proteinExistence type="inferred from homology"/>
<keyword evidence="7 8" id="KW-0998">Cell outer membrane</keyword>
<dbReference type="Gene3D" id="2.170.130.10">
    <property type="entry name" value="TonB-dependent receptor, plug domain"/>
    <property type="match status" value="1"/>
</dbReference>
<keyword evidence="4 8" id="KW-0812">Transmembrane</keyword>
<keyword evidence="13" id="KW-0675">Receptor</keyword>
<evidence type="ECO:0000259" key="11">
    <source>
        <dbReference type="Pfam" id="PF00593"/>
    </source>
</evidence>
<dbReference type="Gene3D" id="2.40.170.20">
    <property type="entry name" value="TonB-dependent receptor, beta-barrel domain"/>
    <property type="match status" value="1"/>
</dbReference>
<dbReference type="EMBL" id="DXCK01000113">
    <property type="protein sequence ID" value="HIZ02214.1"/>
    <property type="molecule type" value="Genomic_DNA"/>
</dbReference>
<keyword evidence="3 8" id="KW-1134">Transmembrane beta strand</keyword>
<organism evidence="13 14">
    <name type="scientific">Candidatus Bacteroides merdipullorum</name>
    <dbReference type="NCBI Taxonomy" id="2838474"/>
    <lineage>
        <taxon>Bacteria</taxon>
        <taxon>Pseudomonadati</taxon>
        <taxon>Bacteroidota</taxon>
        <taxon>Bacteroidia</taxon>
        <taxon>Bacteroidales</taxon>
        <taxon>Bacteroidaceae</taxon>
        <taxon>Bacteroides</taxon>
    </lineage>
</organism>
<dbReference type="PROSITE" id="PS52016">
    <property type="entry name" value="TONB_DEPENDENT_REC_3"/>
    <property type="match status" value="1"/>
</dbReference>
<comment type="subcellular location">
    <subcellularLocation>
        <location evidence="1 8">Cell outer membrane</location>
        <topology evidence="1 8">Multi-pass membrane protein</topology>
    </subcellularLocation>
</comment>
<dbReference type="SUPFAM" id="SSF49464">
    <property type="entry name" value="Carboxypeptidase regulatory domain-like"/>
    <property type="match status" value="1"/>
</dbReference>
<feature type="signal peptide" evidence="10">
    <location>
        <begin position="1"/>
        <end position="29"/>
    </location>
</feature>
<dbReference type="AlphaFoldDB" id="A0A9D2CXY4"/>
<dbReference type="InterPro" id="IPR023997">
    <property type="entry name" value="TonB-dep_OMP_SusC/RagA_CS"/>
</dbReference>
<dbReference type="Proteomes" id="UP000824023">
    <property type="component" value="Unassembled WGS sequence"/>
</dbReference>
<evidence type="ECO:0000256" key="2">
    <source>
        <dbReference type="ARBA" id="ARBA00022448"/>
    </source>
</evidence>
<dbReference type="InterPro" id="IPR037066">
    <property type="entry name" value="Plug_dom_sf"/>
</dbReference>